<evidence type="ECO:0000256" key="11">
    <source>
        <dbReference type="ARBA" id="ARBA00045497"/>
    </source>
</evidence>
<evidence type="ECO:0000256" key="5">
    <source>
        <dbReference type="ARBA" id="ARBA00022692"/>
    </source>
</evidence>
<dbReference type="PANTHER" id="PTHR46494:SF1">
    <property type="entry name" value="CORA FAMILY METAL ION TRANSPORTER (EUROFUNG)"/>
    <property type="match status" value="1"/>
</dbReference>
<evidence type="ECO:0000256" key="4">
    <source>
        <dbReference type="ARBA" id="ARBA00022475"/>
    </source>
</evidence>
<dbReference type="FunFam" id="1.20.58.340:FF:000004">
    <property type="entry name" value="Magnesium transport protein CorA"/>
    <property type="match status" value="1"/>
</dbReference>
<dbReference type="CDD" id="cd12830">
    <property type="entry name" value="MtCorA-like"/>
    <property type="match status" value="1"/>
</dbReference>
<dbReference type="Gene3D" id="3.30.460.20">
    <property type="entry name" value="CorA soluble domain-like"/>
    <property type="match status" value="1"/>
</dbReference>
<accession>A0A7Z7I4G5</accession>
<dbReference type="GO" id="GO:0050897">
    <property type="term" value="F:cobalt ion binding"/>
    <property type="evidence" value="ECO:0007669"/>
    <property type="project" value="TreeGrafter"/>
</dbReference>
<proteinExistence type="inferred from homology"/>
<keyword evidence="6 12" id="KW-0460">Magnesium</keyword>
<evidence type="ECO:0000256" key="1">
    <source>
        <dbReference type="ARBA" id="ARBA00004651"/>
    </source>
</evidence>
<keyword evidence="5 12" id="KW-0812">Transmembrane</keyword>
<comment type="similarity">
    <text evidence="2 12">Belongs to the CorA metal ion transporter (MIT) (TC 1.A.35) family.</text>
</comment>
<evidence type="ECO:0000256" key="7">
    <source>
        <dbReference type="ARBA" id="ARBA00022989"/>
    </source>
</evidence>
<keyword evidence="8 12" id="KW-0406">Ion transport</keyword>
<comment type="catalytic activity">
    <reaction evidence="10">
        <text>Mg(2+)(in) = Mg(2+)(out)</text>
        <dbReference type="Rhea" id="RHEA:29827"/>
        <dbReference type="ChEBI" id="CHEBI:18420"/>
    </reaction>
</comment>
<dbReference type="GO" id="GO:0015095">
    <property type="term" value="F:magnesium ion transmembrane transporter activity"/>
    <property type="evidence" value="ECO:0007669"/>
    <property type="project" value="UniProtKB-UniRule"/>
</dbReference>
<evidence type="ECO:0000313" key="15">
    <source>
        <dbReference type="Proteomes" id="UP000219522"/>
    </source>
</evidence>
<dbReference type="GO" id="GO:0000287">
    <property type="term" value="F:magnesium ion binding"/>
    <property type="evidence" value="ECO:0007669"/>
    <property type="project" value="TreeGrafter"/>
</dbReference>
<sequence>MRRASPGKSAKMQNKSDARQTVAIQARCKPAARADLNTPDPGHSFMLVNCAAYQNGRKLADVPIDDINAYRDLPDSFIWVALKEPGPGELAHMMHQFGLHELAVEDAQHGHQRPKIEEYADSLFAVFHTVEFDHEGELLVGEINVFVGPNYVLSVRNRTTQGFQEVRKRCEREPHLLRHGPAFVMYALLDNVVDRYFPVLEQLAAELDEVEERIFERNGLAASREIIEDLYSLKRRLVLLQHHTAPLLEAVSKLYGGRPPGVCAGMQEYFRDVYDHLLRIVKTIEGRREMIVTAIQVNLGLISLAESEVTKRLGSFAALFAVPTMIAGIYGMNFHRIPELEWAYGYPVCLGVMLLVDIVLYWRFRKAGWL</sequence>
<gene>
    <name evidence="12" type="primary">corA</name>
    <name evidence="14" type="ORF">SAMN05446927_1618</name>
</gene>
<evidence type="ECO:0000256" key="13">
    <source>
        <dbReference type="SAM" id="MobiDB-lite"/>
    </source>
</evidence>
<reference evidence="14 15" key="1">
    <citation type="submission" date="2017-09" db="EMBL/GenBank/DDBJ databases">
        <authorList>
            <person name="Varghese N."/>
            <person name="Submissions S."/>
        </authorList>
    </citation>
    <scope>NUCLEOTIDE SEQUENCE [LARGE SCALE GENOMIC DNA]</scope>
    <source>
        <strain evidence="14 15">OK806</strain>
    </source>
</reference>
<dbReference type="Pfam" id="PF01544">
    <property type="entry name" value="CorA"/>
    <property type="match status" value="1"/>
</dbReference>
<feature type="transmembrane region" description="Helical" evidence="12">
    <location>
        <begin position="344"/>
        <end position="364"/>
    </location>
</feature>
<dbReference type="SUPFAM" id="SSF144083">
    <property type="entry name" value="Magnesium transport protein CorA, transmembrane region"/>
    <property type="match status" value="1"/>
</dbReference>
<dbReference type="InterPro" id="IPR004488">
    <property type="entry name" value="Mg/Co-transport_prot_CorA"/>
</dbReference>
<keyword evidence="7 12" id="KW-1133">Transmembrane helix</keyword>
<comment type="subcellular location">
    <subcellularLocation>
        <location evidence="1">Cell membrane</location>
        <topology evidence="1">Multi-pass membrane protein</topology>
    </subcellularLocation>
    <subcellularLocation>
        <location evidence="12">Membrane</location>
        <topology evidence="12">Multi-pass membrane protein</topology>
    </subcellularLocation>
</comment>
<keyword evidence="15" id="KW-1185">Reference proteome</keyword>
<dbReference type="Gene3D" id="1.20.58.340">
    <property type="entry name" value="Magnesium transport protein CorA, transmembrane region"/>
    <property type="match status" value="2"/>
</dbReference>
<evidence type="ECO:0000256" key="12">
    <source>
        <dbReference type="RuleBase" id="RU362010"/>
    </source>
</evidence>
<dbReference type="SUPFAM" id="SSF143865">
    <property type="entry name" value="CorA soluble domain-like"/>
    <property type="match status" value="1"/>
</dbReference>
<protein>
    <recommendedName>
        <fullName evidence="12">Magnesium transport protein CorA</fullName>
    </recommendedName>
</protein>
<evidence type="ECO:0000256" key="6">
    <source>
        <dbReference type="ARBA" id="ARBA00022842"/>
    </source>
</evidence>
<evidence type="ECO:0000256" key="10">
    <source>
        <dbReference type="ARBA" id="ARBA00034269"/>
    </source>
</evidence>
<dbReference type="PANTHER" id="PTHR46494">
    <property type="entry name" value="CORA FAMILY METAL ION TRANSPORTER (EUROFUNG)"/>
    <property type="match status" value="1"/>
</dbReference>
<dbReference type="EMBL" id="OCSU01000001">
    <property type="protein sequence ID" value="SOE58588.1"/>
    <property type="molecule type" value="Genomic_DNA"/>
</dbReference>
<dbReference type="InterPro" id="IPR002523">
    <property type="entry name" value="MgTranspt_CorA/ZnTranspt_ZntB"/>
</dbReference>
<dbReference type="AlphaFoldDB" id="A0A7Z7I4G5"/>
<evidence type="ECO:0000313" key="14">
    <source>
        <dbReference type="EMBL" id="SOE58588.1"/>
    </source>
</evidence>
<name>A0A7Z7I4G5_9BURK</name>
<keyword evidence="3 12" id="KW-0813">Transport</keyword>
<evidence type="ECO:0000256" key="2">
    <source>
        <dbReference type="ARBA" id="ARBA00009765"/>
    </source>
</evidence>
<dbReference type="InterPro" id="IPR045863">
    <property type="entry name" value="CorA_TM1_TM2"/>
</dbReference>
<feature type="region of interest" description="Disordered" evidence="13">
    <location>
        <begin position="1"/>
        <end position="21"/>
    </location>
</feature>
<dbReference type="NCBIfam" id="TIGR00383">
    <property type="entry name" value="corA"/>
    <property type="match status" value="1"/>
</dbReference>
<dbReference type="GO" id="GO:0005886">
    <property type="term" value="C:plasma membrane"/>
    <property type="evidence" value="ECO:0007669"/>
    <property type="project" value="UniProtKB-SubCell"/>
</dbReference>
<comment type="function">
    <text evidence="11">Mediates influx of magnesium ions. Alternates between open and closed states. Activated by low cytoplasmic Mg(2+) levels. Inactive when cytoplasmic Mg(2+) levels are high.</text>
</comment>
<dbReference type="InterPro" id="IPR045861">
    <property type="entry name" value="CorA_cytoplasmic_dom"/>
</dbReference>
<evidence type="ECO:0000256" key="9">
    <source>
        <dbReference type="ARBA" id="ARBA00023136"/>
    </source>
</evidence>
<comment type="caution">
    <text evidence="14">The sequence shown here is derived from an EMBL/GenBank/DDBJ whole genome shotgun (WGS) entry which is preliminary data.</text>
</comment>
<dbReference type="GO" id="GO:0015087">
    <property type="term" value="F:cobalt ion transmembrane transporter activity"/>
    <property type="evidence" value="ECO:0007669"/>
    <property type="project" value="UniProtKB-UniRule"/>
</dbReference>
<feature type="transmembrane region" description="Helical" evidence="12">
    <location>
        <begin position="313"/>
        <end position="332"/>
    </location>
</feature>
<dbReference type="Proteomes" id="UP000219522">
    <property type="component" value="Unassembled WGS sequence"/>
</dbReference>
<keyword evidence="9 12" id="KW-0472">Membrane</keyword>
<evidence type="ECO:0000256" key="8">
    <source>
        <dbReference type="ARBA" id="ARBA00023065"/>
    </source>
</evidence>
<keyword evidence="4 12" id="KW-1003">Cell membrane</keyword>
<organism evidence="14 15">
    <name type="scientific">Caballeronia arationis</name>
    <dbReference type="NCBI Taxonomy" id="1777142"/>
    <lineage>
        <taxon>Bacteria</taxon>
        <taxon>Pseudomonadati</taxon>
        <taxon>Pseudomonadota</taxon>
        <taxon>Betaproteobacteria</taxon>
        <taxon>Burkholderiales</taxon>
        <taxon>Burkholderiaceae</taxon>
        <taxon>Caballeronia</taxon>
    </lineage>
</organism>
<evidence type="ECO:0000256" key="3">
    <source>
        <dbReference type="ARBA" id="ARBA00022448"/>
    </source>
</evidence>